<gene>
    <name evidence="1" type="ORF">THAOC_07849</name>
</gene>
<accession>K0T0Q6</accession>
<protein>
    <submittedName>
        <fullName evidence="1">Uncharacterized protein</fullName>
    </submittedName>
</protein>
<dbReference type="EMBL" id="AGNL01008072">
    <property type="protein sequence ID" value="EJK70764.1"/>
    <property type="molecule type" value="Genomic_DNA"/>
</dbReference>
<name>K0T0Q6_THAOC</name>
<evidence type="ECO:0000313" key="1">
    <source>
        <dbReference type="EMBL" id="EJK70764.1"/>
    </source>
</evidence>
<proteinExistence type="predicted"/>
<organism evidence="1 2">
    <name type="scientific">Thalassiosira oceanica</name>
    <name type="common">Marine diatom</name>
    <dbReference type="NCBI Taxonomy" id="159749"/>
    <lineage>
        <taxon>Eukaryota</taxon>
        <taxon>Sar</taxon>
        <taxon>Stramenopiles</taxon>
        <taxon>Ochrophyta</taxon>
        <taxon>Bacillariophyta</taxon>
        <taxon>Coscinodiscophyceae</taxon>
        <taxon>Thalassiosirophycidae</taxon>
        <taxon>Thalassiosirales</taxon>
        <taxon>Thalassiosiraceae</taxon>
        <taxon>Thalassiosira</taxon>
    </lineage>
</organism>
<dbReference type="AlphaFoldDB" id="K0T0Q6"/>
<evidence type="ECO:0000313" key="2">
    <source>
        <dbReference type="Proteomes" id="UP000266841"/>
    </source>
</evidence>
<feature type="non-terminal residue" evidence="1">
    <location>
        <position position="344"/>
    </location>
</feature>
<dbReference type="Proteomes" id="UP000266841">
    <property type="component" value="Unassembled WGS sequence"/>
</dbReference>
<comment type="caution">
    <text evidence="1">The sequence shown here is derived from an EMBL/GenBank/DDBJ whole genome shotgun (WGS) entry which is preliminary data.</text>
</comment>
<keyword evidence="2" id="KW-1185">Reference proteome</keyword>
<reference evidence="1 2" key="1">
    <citation type="journal article" date="2012" name="Genome Biol.">
        <title>Genome and low-iron response of an oceanic diatom adapted to chronic iron limitation.</title>
        <authorList>
            <person name="Lommer M."/>
            <person name="Specht M."/>
            <person name="Roy A.S."/>
            <person name="Kraemer L."/>
            <person name="Andreson R."/>
            <person name="Gutowska M.A."/>
            <person name="Wolf J."/>
            <person name="Bergner S.V."/>
            <person name="Schilhabel M.B."/>
            <person name="Klostermeier U.C."/>
            <person name="Beiko R.G."/>
            <person name="Rosenstiel P."/>
            <person name="Hippler M."/>
            <person name="Laroche J."/>
        </authorList>
    </citation>
    <scope>NUCLEOTIDE SEQUENCE [LARGE SCALE GENOMIC DNA]</scope>
    <source>
        <strain evidence="1 2">CCMP1005</strain>
    </source>
</reference>
<sequence length="344" mass="37084">MRCITIKVSLLAANRRDAKDPTPTVNKLLILDDETGTTPLRSILREAVLEKLGELQFKAEDEEIKTIIGTGGTDLTALLDHPSKLLPEHFDTIHATIIPAAAAGAGKEEPKRLDAVHATTIPAATAPHLDAVHATIIPAATAPHLDAVHATIIPAAAAGAVKKEQHELYKEGINREFGEEFNIFWRSATKATIEKKHGTTWEVFQSGMPGGNWEPPTSRFMASYIIEVVYDSSKNAKLKVSKLKGQTTDRSYHQDRLKKLAAVERAAAPHTFPPQLCHAVVGAPAVLVLAVVCVLVLREPATALVCALVVEVHARPVCTLTVGGGDSSSFVFVLPSLLERERVL</sequence>